<dbReference type="RefSeq" id="WP_179038084.1">
    <property type="nucleotide sequence ID" value="NZ_JADRCR010000001.1"/>
</dbReference>
<name>A0ABS1IMI1_9GAMM</name>
<protein>
    <submittedName>
        <fullName evidence="1">Uncharacterized protein</fullName>
    </submittedName>
</protein>
<sequence>MHNLIDKTPLTSEELVEQCLALTYSLQAAEHTPVKESLSFILLEKLDTLLSLMSSEVADA</sequence>
<reference evidence="1 2" key="1">
    <citation type="submission" date="2020-11" db="EMBL/GenBank/DDBJ databases">
        <title>Insectihabitans protaetiae gen. nov. sp. nov. and Insectihabitans allomyrinae sp. nov., isolated from larvae of Protaetia brevitarsis seulensis and Allomyrina dichotoma, respectively.</title>
        <authorList>
            <person name="Lee S.D."/>
            <person name="Byeon Y.-S."/>
            <person name="Kim S.-M."/>
            <person name="Yang H.L."/>
            <person name="Kim I.S."/>
        </authorList>
    </citation>
    <scope>NUCLEOTIDE SEQUENCE [LARGE SCALE GENOMIC DNA]</scope>
    <source>
        <strain evidence="1 2">BWR-B9</strain>
    </source>
</reference>
<proteinExistence type="predicted"/>
<gene>
    <name evidence="1" type="ORF">I2494_03965</name>
</gene>
<evidence type="ECO:0000313" key="1">
    <source>
        <dbReference type="EMBL" id="MBK5142879.1"/>
    </source>
</evidence>
<accession>A0ABS1IMI1</accession>
<comment type="caution">
    <text evidence="1">The sequence shown here is derived from an EMBL/GenBank/DDBJ whole genome shotgun (WGS) entry which is preliminary data.</text>
</comment>
<evidence type="ECO:0000313" key="2">
    <source>
        <dbReference type="Proteomes" id="UP001296921"/>
    </source>
</evidence>
<keyword evidence="2" id="KW-1185">Reference proteome</keyword>
<dbReference type="Proteomes" id="UP001296921">
    <property type="component" value="Unassembled WGS sequence"/>
</dbReference>
<organism evidence="1 2">
    <name type="scientific">Limnobaculum allomyrinae</name>
    <dbReference type="NCBI Taxonomy" id="2791986"/>
    <lineage>
        <taxon>Bacteria</taxon>
        <taxon>Pseudomonadati</taxon>
        <taxon>Pseudomonadota</taxon>
        <taxon>Gammaproteobacteria</taxon>
        <taxon>Enterobacterales</taxon>
        <taxon>Budviciaceae</taxon>
        <taxon>Limnobaculum</taxon>
    </lineage>
</organism>
<dbReference type="EMBL" id="JADRCR010000001">
    <property type="protein sequence ID" value="MBK5142879.1"/>
    <property type="molecule type" value="Genomic_DNA"/>
</dbReference>